<dbReference type="GO" id="GO:0016788">
    <property type="term" value="F:hydrolase activity, acting on ester bonds"/>
    <property type="evidence" value="ECO:0007669"/>
    <property type="project" value="InterPro"/>
</dbReference>
<accession>A0A0J8JKV6</accession>
<keyword evidence="7" id="KW-1185">Reference proteome</keyword>
<evidence type="ECO:0000313" key="6">
    <source>
        <dbReference type="EMBL" id="KMT65151.1"/>
    </source>
</evidence>
<dbReference type="Proteomes" id="UP000037600">
    <property type="component" value="Unassembled WGS sequence"/>
</dbReference>
<keyword evidence="4" id="KW-0862">Zinc</keyword>
<dbReference type="PANTHER" id="PTHR15162">
    <property type="entry name" value="ASPARTOACYLASE"/>
    <property type="match status" value="1"/>
</dbReference>
<dbReference type="InterPro" id="IPR055438">
    <property type="entry name" value="AstE_AspA_cat"/>
</dbReference>
<dbReference type="InterPro" id="IPR050178">
    <property type="entry name" value="AspA/AstE_fam"/>
</dbReference>
<comment type="cofactor">
    <cofactor evidence="1">
        <name>Zn(2+)</name>
        <dbReference type="ChEBI" id="CHEBI:29105"/>
    </cofactor>
</comment>
<gene>
    <name evidence="6" type="ORF">XM47_10455</name>
</gene>
<evidence type="ECO:0000256" key="2">
    <source>
        <dbReference type="ARBA" id="ARBA00022723"/>
    </source>
</evidence>
<dbReference type="EMBL" id="LAZL01000015">
    <property type="protein sequence ID" value="KMT65151.1"/>
    <property type="molecule type" value="Genomic_DNA"/>
</dbReference>
<dbReference type="PANTHER" id="PTHR15162:SF7">
    <property type="entry name" value="SUCCINYLGLUTAMATE DESUCCINYLASE"/>
    <property type="match status" value="1"/>
</dbReference>
<proteinExistence type="predicted"/>
<keyword evidence="3" id="KW-0378">Hydrolase</keyword>
<keyword evidence="2" id="KW-0479">Metal-binding</keyword>
<evidence type="ECO:0000259" key="5">
    <source>
        <dbReference type="Pfam" id="PF24827"/>
    </source>
</evidence>
<dbReference type="AlphaFoldDB" id="A0A0J8JKV6"/>
<dbReference type="OrthoDB" id="9782876at2"/>
<dbReference type="GO" id="GO:0046872">
    <property type="term" value="F:metal ion binding"/>
    <property type="evidence" value="ECO:0007669"/>
    <property type="project" value="UniProtKB-KW"/>
</dbReference>
<name>A0A0J8JKV6_9ALTE</name>
<evidence type="ECO:0000256" key="1">
    <source>
        <dbReference type="ARBA" id="ARBA00001947"/>
    </source>
</evidence>
<dbReference type="RefSeq" id="WP_048692302.1">
    <property type="nucleotide sequence ID" value="NZ_KQ130490.1"/>
</dbReference>
<evidence type="ECO:0000313" key="7">
    <source>
        <dbReference type="Proteomes" id="UP000037600"/>
    </source>
</evidence>
<dbReference type="Gene3D" id="3.40.630.10">
    <property type="entry name" value="Zn peptidases"/>
    <property type="match status" value="1"/>
</dbReference>
<sequence>MNIKLEKLRYIKVVRQNLPKQYEDWLASLTGPVVFDVEGKIKHKWRVVSVLVHGNEPSGFIAVHRWLLSLDTPYTNVRFVVSSVEAAKQQPLFSTRFVDGVTDLNRSFNSKDTSCEVQTRAASIKQAIAEVKPEAVVDMHNTSGSSPAFCVTTRIDMAVQALASFFCQTVMYTRLKLGSLMEQDFDCPIVTLECGGAKDQIAHEMAYQGLHEFLAVEDIFSGHHLKLVDIVEHPLRLEFNHDYSLIFAEHKDESKDVTLVSDIEQHNMGTTRADCFIGWSNTGIEAFTVRNEQGDVQSSHLLYCEEGKLYTVHPMRIFMATSNLEIAKKDCLFYGFCVDEA</sequence>
<dbReference type="STRING" id="1513271.XM47_10455"/>
<comment type="caution">
    <text evidence="6">The sequence shown here is derived from an EMBL/GenBank/DDBJ whole genome shotgun (WGS) entry which is preliminary data.</text>
</comment>
<dbReference type="SUPFAM" id="SSF53187">
    <property type="entry name" value="Zn-dependent exopeptidases"/>
    <property type="match status" value="1"/>
</dbReference>
<reference evidence="6 7" key="1">
    <citation type="submission" date="2015-04" db="EMBL/GenBank/DDBJ databases">
        <title>Draft Genome Sequence of the Novel Agar-Digesting Marine Bacterium Q1.</title>
        <authorList>
            <person name="Li Y."/>
            <person name="Li D."/>
            <person name="Chen G."/>
            <person name="Du Z."/>
        </authorList>
    </citation>
    <scope>NUCLEOTIDE SEQUENCE [LARGE SCALE GENOMIC DNA]</scope>
    <source>
        <strain evidence="6 7">Q1</strain>
    </source>
</reference>
<evidence type="ECO:0000256" key="4">
    <source>
        <dbReference type="ARBA" id="ARBA00022833"/>
    </source>
</evidence>
<dbReference type="PATRIC" id="fig|1513271.3.peg.2128"/>
<feature type="domain" description="Succinylglutamate desuccinylase/Aspartoacylase catalytic" evidence="5">
    <location>
        <begin position="52"/>
        <end position="175"/>
    </location>
</feature>
<dbReference type="Pfam" id="PF24827">
    <property type="entry name" value="AstE_AspA_cat"/>
    <property type="match status" value="1"/>
</dbReference>
<organism evidence="6 7">
    <name type="scientific">Catenovulum maritimum</name>
    <dbReference type="NCBI Taxonomy" id="1513271"/>
    <lineage>
        <taxon>Bacteria</taxon>
        <taxon>Pseudomonadati</taxon>
        <taxon>Pseudomonadota</taxon>
        <taxon>Gammaproteobacteria</taxon>
        <taxon>Alteromonadales</taxon>
        <taxon>Alteromonadaceae</taxon>
        <taxon>Catenovulum</taxon>
    </lineage>
</organism>
<dbReference type="GO" id="GO:0005829">
    <property type="term" value="C:cytosol"/>
    <property type="evidence" value="ECO:0007669"/>
    <property type="project" value="TreeGrafter"/>
</dbReference>
<protein>
    <recommendedName>
        <fullName evidence="5">Succinylglutamate desuccinylase/Aspartoacylase catalytic domain-containing protein</fullName>
    </recommendedName>
</protein>
<evidence type="ECO:0000256" key="3">
    <source>
        <dbReference type="ARBA" id="ARBA00022801"/>
    </source>
</evidence>